<sequence length="198" mass="22619">MEKSTHHHIMQTKEEVSTSTNKEVTSEAENDITLQKDLRVNATSGVSQNLAGFVTQYTELKDQLKLSKSVEDPGLALRTTDKVKTECISARLLDEPGANISKLDPSKKRRFEKISDPGYKALNPKKKKNLDGKPLNWKLYYNSMNNDYEEYARVLAADRRSSTLSTLKEYKIDFSESIGRKRKLRWKDGILQWSCGTQ</sequence>
<dbReference type="EMBL" id="JAVRJZ010003780">
    <property type="protein sequence ID" value="KAK2701540.1"/>
    <property type="molecule type" value="Genomic_DNA"/>
</dbReference>
<gene>
    <name evidence="2" type="ORF">QYM36_019814</name>
</gene>
<protein>
    <submittedName>
        <fullName evidence="2">Uncharacterized protein</fullName>
    </submittedName>
</protein>
<organism evidence="2 3">
    <name type="scientific">Artemia franciscana</name>
    <name type="common">Brine shrimp</name>
    <name type="synonym">Artemia sanfranciscana</name>
    <dbReference type="NCBI Taxonomy" id="6661"/>
    <lineage>
        <taxon>Eukaryota</taxon>
        <taxon>Metazoa</taxon>
        <taxon>Ecdysozoa</taxon>
        <taxon>Arthropoda</taxon>
        <taxon>Crustacea</taxon>
        <taxon>Branchiopoda</taxon>
        <taxon>Anostraca</taxon>
        <taxon>Artemiidae</taxon>
        <taxon>Artemia</taxon>
    </lineage>
</organism>
<comment type="caution">
    <text evidence="2">The sequence shown here is derived from an EMBL/GenBank/DDBJ whole genome shotgun (WGS) entry which is preliminary data.</text>
</comment>
<keyword evidence="3" id="KW-1185">Reference proteome</keyword>
<reference evidence="2" key="1">
    <citation type="submission" date="2023-07" db="EMBL/GenBank/DDBJ databases">
        <title>Chromosome-level genome assembly of Artemia franciscana.</title>
        <authorList>
            <person name="Jo E."/>
        </authorList>
    </citation>
    <scope>NUCLEOTIDE SEQUENCE</scope>
    <source>
        <tissue evidence="2">Whole body</tissue>
    </source>
</reference>
<evidence type="ECO:0000313" key="3">
    <source>
        <dbReference type="Proteomes" id="UP001187531"/>
    </source>
</evidence>
<evidence type="ECO:0000256" key="1">
    <source>
        <dbReference type="SAM" id="MobiDB-lite"/>
    </source>
</evidence>
<accession>A0AA88H4P6</accession>
<proteinExistence type="predicted"/>
<feature type="compositionally biased region" description="Basic residues" evidence="1">
    <location>
        <begin position="1"/>
        <end position="10"/>
    </location>
</feature>
<dbReference type="AlphaFoldDB" id="A0AA88H4P6"/>
<dbReference type="Proteomes" id="UP001187531">
    <property type="component" value="Unassembled WGS sequence"/>
</dbReference>
<feature type="region of interest" description="Disordered" evidence="1">
    <location>
        <begin position="1"/>
        <end position="30"/>
    </location>
</feature>
<evidence type="ECO:0000313" key="2">
    <source>
        <dbReference type="EMBL" id="KAK2701540.1"/>
    </source>
</evidence>
<name>A0AA88H4P6_ARTSF</name>